<evidence type="ECO:0000313" key="2">
    <source>
        <dbReference type="EMBL" id="VDM27413.1"/>
    </source>
</evidence>
<organism evidence="4">
    <name type="scientific">Hydatigena taeniaeformis</name>
    <name type="common">Feline tapeworm</name>
    <name type="synonym">Taenia taeniaeformis</name>
    <dbReference type="NCBI Taxonomy" id="6205"/>
    <lineage>
        <taxon>Eukaryota</taxon>
        <taxon>Metazoa</taxon>
        <taxon>Spiralia</taxon>
        <taxon>Lophotrochozoa</taxon>
        <taxon>Platyhelminthes</taxon>
        <taxon>Cestoda</taxon>
        <taxon>Eucestoda</taxon>
        <taxon>Cyclophyllidea</taxon>
        <taxon>Taeniidae</taxon>
        <taxon>Hydatigera</taxon>
    </lineage>
</organism>
<dbReference type="Proteomes" id="UP000274429">
    <property type="component" value="Unassembled WGS sequence"/>
</dbReference>
<name>A0A0R3WY40_HYDTA</name>
<protein>
    <submittedName>
        <fullName evidence="4">DUF1634 domain-containing protein</fullName>
    </submittedName>
</protein>
<proteinExistence type="predicted"/>
<feature type="transmembrane region" description="Helical" evidence="1">
    <location>
        <begin position="73"/>
        <end position="90"/>
    </location>
</feature>
<dbReference type="AlphaFoldDB" id="A0A0R3WY40"/>
<feature type="transmembrane region" description="Helical" evidence="1">
    <location>
        <begin position="125"/>
        <end position="144"/>
    </location>
</feature>
<sequence>MAPNPDEFGPRLEEQRCRLLRRGVPVGVASGPGMCPLPSDPGGDSSRYGSIEVKGIRSTASDEFIRRLGVHEILLLLFFGLALFIIGYFAGRQGLAAHLSSVLKTISANNFAIASTTRIGRFRKFIFIALFVCFLTFIAVLLLASTTPHIGGLLSFTSPG</sequence>
<gene>
    <name evidence="2" type="ORF">TTAC_LOCUS5665</name>
</gene>
<reference evidence="2 3" key="2">
    <citation type="submission" date="2018-11" db="EMBL/GenBank/DDBJ databases">
        <authorList>
            <consortium name="Pathogen Informatics"/>
        </authorList>
    </citation>
    <scope>NUCLEOTIDE SEQUENCE [LARGE SCALE GENOMIC DNA]</scope>
</reference>
<keyword evidence="1" id="KW-0472">Membrane</keyword>
<accession>A0A0R3WY40</accession>
<reference evidence="4" key="1">
    <citation type="submission" date="2017-02" db="UniProtKB">
        <authorList>
            <consortium name="WormBaseParasite"/>
        </authorList>
    </citation>
    <scope>IDENTIFICATION</scope>
</reference>
<keyword evidence="3" id="KW-1185">Reference proteome</keyword>
<evidence type="ECO:0000256" key="1">
    <source>
        <dbReference type="SAM" id="Phobius"/>
    </source>
</evidence>
<keyword evidence="1" id="KW-1133">Transmembrane helix</keyword>
<keyword evidence="1" id="KW-0812">Transmembrane</keyword>
<dbReference type="WBParaSite" id="TTAC_0000568001-mRNA-1">
    <property type="protein sequence ID" value="TTAC_0000568001-mRNA-1"/>
    <property type="gene ID" value="TTAC_0000568001"/>
</dbReference>
<dbReference type="STRING" id="6205.A0A0R3WY40"/>
<dbReference type="EMBL" id="UYWX01008492">
    <property type="protein sequence ID" value="VDM27413.1"/>
    <property type="molecule type" value="Genomic_DNA"/>
</dbReference>
<evidence type="ECO:0000313" key="4">
    <source>
        <dbReference type="WBParaSite" id="TTAC_0000568001-mRNA-1"/>
    </source>
</evidence>
<evidence type="ECO:0000313" key="3">
    <source>
        <dbReference type="Proteomes" id="UP000274429"/>
    </source>
</evidence>